<dbReference type="Pfam" id="PF00049">
    <property type="entry name" value="Insulin"/>
    <property type="match status" value="1"/>
</dbReference>
<evidence type="ECO:0000256" key="5">
    <source>
        <dbReference type="ARBA" id="ARBA00023157"/>
    </source>
</evidence>
<evidence type="ECO:0000259" key="8">
    <source>
        <dbReference type="SMART" id="SM00078"/>
    </source>
</evidence>
<reference evidence="9" key="1">
    <citation type="journal article" date="2006" name="Peptides">
        <title>Molecular characterization of insulin-like peptides in the yellow fever mosquito, Aedes aegypti: expression, cellular localization, and phylogeny.</title>
        <authorList>
            <person name="Riehle M.A."/>
            <person name="Fan Y."/>
            <person name="Cao C."/>
            <person name="Brown M.R."/>
        </authorList>
    </citation>
    <scope>NUCLEOTIDE SEQUENCE</scope>
</reference>
<evidence type="ECO:0000256" key="2">
    <source>
        <dbReference type="ARBA" id="ARBA00011207"/>
    </source>
</evidence>
<dbReference type="PANTHER" id="PTHR13647">
    <property type="entry name" value="INSULIN-LIKE PEPTIDE 2-RELATED"/>
    <property type="match status" value="1"/>
</dbReference>
<evidence type="ECO:0000256" key="6">
    <source>
        <dbReference type="RuleBase" id="RU000406"/>
    </source>
</evidence>
<feature type="domain" description="Insulin-like" evidence="8">
    <location>
        <begin position="24"/>
        <end position="109"/>
    </location>
</feature>
<dbReference type="EMBL" id="DQ845754">
    <property type="protein sequence ID" value="ABI64120.1"/>
    <property type="molecule type" value="mRNA"/>
</dbReference>
<protein>
    <submittedName>
        <fullName evidence="9">Insulin-like peptide 8</fullName>
    </submittedName>
</protein>
<dbReference type="PRINTS" id="PR00276">
    <property type="entry name" value="INSULINFAMLY"/>
</dbReference>
<dbReference type="InterPro" id="IPR036438">
    <property type="entry name" value="Insulin-like_sf"/>
</dbReference>
<name>A0EZR9_AEDAE</name>
<dbReference type="InterPro" id="IPR016179">
    <property type="entry name" value="Insulin-like"/>
</dbReference>
<comment type="subunit">
    <text evidence="2">Heterodimer of a B chain and an A chain linked by two disulfide bonds.</text>
</comment>
<evidence type="ECO:0000256" key="1">
    <source>
        <dbReference type="ARBA" id="ARBA00009034"/>
    </source>
</evidence>
<accession>A0EZR9</accession>
<dbReference type="InterPro" id="IPR022352">
    <property type="entry name" value="Ins/IGF/rlx"/>
</dbReference>
<dbReference type="GO" id="GO:0005576">
    <property type="term" value="C:extracellular region"/>
    <property type="evidence" value="ECO:0007669"/>
    <property type="project" value="UniProtKB-SubCell"/>
</dbReference>
<keyword evidence="5" id="KW-1015">Disulfide bond</keyword>
<evidence type="ECO:0000256" key="4">
    <source>
        <dbReference type="ARBA" id="ARBA00022729"/>
    </source>
</evidence>
<keyword evidence="4 7" id="KW-0732">Signal</keyword>
<feature type="signal peptide" evidence="7">
    <location>
        <begin position="1"/>
        <end position="23"/>
    </location>
</feature>
<dbReference type="Gene3D" id="1.10.100.10">
    <property type="entry name" value="Insulin-like"/>
    <property type="match status" value="1"/>
</dbReference>
<comment type="subcellular location">
    <subcellularLocation>
        <location evidence="6">Secreted</location>
    </subcellularLocation>
</comment>
<dbReference type="PROSITE" id="PS00262">
    <property type="entry name" value="INSULIN"/>
    <property type="match status" value="1"/>
</dbReference>
<dbReference type="SUPFAM" id="SSF56994">
    <property type="entry name" value="Insulin-like"/>
    <property type="match status" value="1"/>
</dbReference>
<dbReference type="GO" id="GO:0005179">
    <property type="term" value="F:hormone activity"/>
    <property type="evidence" value="ECO:0007669"/>
    <property type="project" value="InterPro"/>
</dbReference>
<feature type="chain" id="PRO_5002624623" evidence="7">
    <location>
        <begin position="24"/>
        <end position="111"/>
    </location>
</feature>
<dbReference type="InterPro" id="IPR022353">
    <property type="entry name" value="Insulin_CS"/>
</dbReference>
<dbReference type="PANTHER" id="PTHR13647:SF4">
    <property type="entry name" value="INSULIN-LIKE PEPTIDE 1-RELATED"/>
    <property type="match status" value="1"/>
</dbReference>
<keyword evidence="3" id="KW-0165">Cleavage on pair of basic residues</keyword>
<evidence type="ECO:0000313" key="9">
    <source>
        <dbReference type="EMBL" id="ABI64120.1"/>
    </source>
</evidence>
<proteinExistence type="evidence at transcript level"/>
<dbReference type="SMART" id="SM00078">
    <property type="entry name" value="IlGF"/>
    <property type="match status" value="1"/>
</dbReference>
<evidence type="ECO:0000256" key="3">
    <source>
        <dbReference type="ARBA" id="ARBA00022685"/>
    </source>
</evidence>
<dbReference type="AlphaFoldDB" id="A0EZR9"/>
<keyword evidence="6" id="KW-0964">Secreted</keyword>
<comment type="similarity">
    <text evidence="1 6">Belongs to the insulin family.</text>
</comment>
<organism evidence="9">
    <name type="scientific">Aedes aegypti</name>
    <name type="common">Yellowfever mosquito</name>
    <name type="synonym">Culex aegypti</name>
    <dbReference type="NCBI Taxonomy" id="7159"/>
    <lineage>
        <taxon>Eukaryota</taxon>
        <taxon>Metazoa</taxon>
        <taxon>Ecdysozoa</taxon>
        <taxon>Arthropoda</taxon>
        <taxon>Hexapoda</taxon>
        <taxon>Insecta</taxon>
        <taxon>Pterygota</taxon>
        <taxon>Neoptera</taxon>
        <taxon>Endopterygota</taxon>
        <taxon>Diptera</taxon>
        <taxon>Nematocera</taxon>
        <taxon>Culicoidea</taxon>
        <taxon>Culicidae</taxon>
        <taxon>Culicinae</taxon>
        <taxon>Aedini</taxon>
        <taxon>Aedes</taxon>
        <taxon>Stegomyia</taxon>
    </lineage>
</organism>
<sequence>MTCRFYILVFLCLGGLLVVAVKSERVCGPKLVKTMYNVCPNGFYGPQTKRNNVFDRGPFYKLFGPTWTRFITDKAQLSVMLRTRRNIPTGLAHECCQKSCTYEEMESYCIT</sequence>
<evidence type="ECO:0000256" key="7">
    <source>
        <dbReference type="SAM" id="SignalP"/>
    </source>
</evidence>